<accession>A0AAW0CQP6</accession>
<organism evidence="1 2">
    <name type="scientific">Favolaschia claudopus</name>
    <dbReference type="NCBI Taxonomy" id="2862362"/>
    <lineage>
        <taxon>Eukaryota</taxon>
        <taxon>Fungi</taxon>
        <taxon>Dikarya</taxon>
        <taxon>Basidiomycota</taxon>
        <taxon>Agaricomycotina</taxon>
        <taxon>Agaricomycetes</taxon>
        <taxon>Agaricomycetidae</taxon>
        <taxon>Agaricales</taxon>
        <taxon>Marasmiineae</taxon>
        <taxon>Mycenaceae</taxon>
        <taxon>Favolaschia</taxon>
    </lineage>
</organism>
<name>A0AAW0CQP6_9AGAR</name>
<dbReference type="Proteomes" id="UP001362999">
    <property type="component" value="Unassembled WGS sequence"/>
</dbReference>
<comment type="caution">
    <text evidence="1">The sequence shown here is derived from an EMBL/GenBank/DDBJ whole genome shotgun (WGS) entry which is preliminary data.</text>
</comment>
<gene>
    <name evidence="1" type="ORF">R3P38DRAFT_2768634</name>
</gene>
<reference evidence="1 2" key="1">
    <citation type="journal article" date="2024" name="J Genomics">
        <title>Draft genome sequencing and assembly of Favolaschia claudopus CIRM-BRFM 2984 isolated from oak limbs.</title>
        <authorList>
            <person name="Navarro D."/>
            <person name="Drula E."/>
            <person name="Chaduli D."/>
            <person name="Cazenave R."/>
            <person name="Ahrendt S."/>
            <person name="Wang J."/>
            <person name="Lipzen A."/>
            <person name="Daum C."/>
            <person name="Barry K."/>
            <person name="Grigoriev I.V."/>
            <person name="Favel A."/>
            <person name="Rosso M.N."/>
            <person name="Martin F."/>
        </authorList>
    </citation>
    <scope>NUCLEOTIDE SEQUENCE [LARGE SCALE GENOMIC DNA]</scope>
    <source>
        <strain evidence="1 2">CIRM-BRFM 2984</strain>
    </source>
</reference>
<dbReference type="AlphaFoldDB" id="A0AAW0CQP6"/>
<keyword evidence="2" id="KW-1185">Reference proteome</keyword>
<dbReference type="EMBL" id="JAWWNJ010000014">
    <property type="protein sequence ID" value="KAK7041290.1"/>
    <property type="molecule type" value="Genomic_DNA"/>
</dbReference>
<evidence type="ECO:0000313" key="2">
    <source>
        <dbReference type="Proteomes" id="UP001362999"/>
    </source>
</evidence>
<evidence type="ECO:0000313" key="1">
    <source>
        <dbReference type="EMBL" id="KAK7041290.1"/>
    </source>
</evidence>
<protein>
    <submittedName>
        <fullName evidence="1">Uncharacterized protein</fullName>
    </submittedName>
</protein>
<sequence>MEHQFIKLLLETGENRQALGTIQDAVAHENTQQRVIPGTVAKEAMKIEDSWLMQLLQYYNRDQPSPKVHLLRTKQQTSQSTPLTSFADTYKYALLDGRRVISKAYARKNSAASSLIQIRWHGPKDNEPEPYTGEVQMIFQHQQDGFANTENTLLARIAWLIPSPDTPLRGTEHLWDDFPELGVETWLLDQYAPSGDTNFPPNILPLASIHCQAARGIITYTKPPLWLSTTMDRYPTSFAAYNLGTGVAMAP</sequence>
<proteinExistence type="predicted"/>